<evidence type="ECO:0000313" key="1">
    <source>
        <dbReference type="EMBL" id="OUL64674.1"/>
    </source>
</evidence>
<proteinExistence type="predicted"/>
<sequence>MTAWCMLAPASLPRPGLDGHRRTLGEGVAYRQDKSRDVRLGWGWFCGGFLQISGPLCEVRTALKPASPRFWRFPAILRTSRGFP</sequence>
<dbReference type="AlphaFoldDB" id="A0A252EEQ4"/>
<accession>A0A252EEQ4</accession>
<name>A0A252EEQ4_9PROT</name>
<organism evidence="1 2">
    <name type="scientific">Acetobacter senegalensis</name>
    <dbReference type="NCBI Taxonomy" id="446692"/>
    <lineage>
        <taxon>Bacteria</taxon>
        <taxon>Pseudomonadati</taxon>
        <taxon>Pseudomonadota</taxon>
        <taxon>Alphaproteobacteria</taxon>
        <taxon>Acetobacterales</taxon>
        <taxon>Acetobacteraceae</taxon>
        <taxon>Acetobacter</taxon>
    </lineage>
</organism>
<protein>
    <submittedName>
        <fullName evidence="1">Uncharacterized protein</fullName>
    </submittedName>
</protein>
<dbReference type="Proteomes" id="UP000195072">
    <property type="component" value="Unassembled WGS sequence"/>
</dbReference>
<comment type="caution">
    <text evidence="1">The sequence shown here is derived from an EMBL/GenBank/DDBJ whole genome shotgun (WGS) entry which is preliminary data.</text>
</comment>
<reference evidence="1 2" key="1">
    <citation type="submission" date="2014-06" db="EMBL/GenBank/DDBJ databases">
        <authorList>
            <person name="Ju J."/>
            <person name="Zhang J."/>
        </authorList>
    </citation>
    <scope>NUCLEOTIDE SEQUENCE [LARGE SCALE GENOMIC DNA]</scope>
    <source>
        <strain evidence="1">DmL_050</strain>
    </source>
</reference>
<dbReference type="EMBL" id="JOOZ01000136">
    <property type="protein sequence ID" value="OUL64674.1"/>
    <property type="molecule type" value="Genomic_DNA"/>
</dbReference>
<gene>
    <name evidence="1" type="ORF">HK16_02595</name>
</gene>
<evidence type="ECO:0000313" key="2">
    <source>
        <dbReference type="Proteomes" id="UP000195072"/>
    </source>
</evidence>